<dbReference type="GO" id="GO:0005789">
    <property type="term" value="C:endoplasmic reticulum membrane"/>
    <property type="evidence" value="ECO:0007669"/>
    <property type="project" value="UniProtKB-SubCell"/>
</dbReference>
<comment type="subcellular location">
    <subcellularLocation>
        <location evidence="4">Endoplasmic reticulum membrane</location>
        <topology evidence="4">Peripheral membrane protein</topology>
    </subcellularLocation>
    <subcellularLocation>
        <location evidence="3">Microsome membrane</location>
        <topology evidence="3">Peripheral membrane protein</topology>
    </subcellularLocation>
</comment>
<evidence type="ECO:0000313" key="19">
    <source>
        <dbReference type="Proteomes" id="UP000499080"/>
    </source>
</evidence>
<dbReference type="PANTHER" id="PTHR24302:SF15">
    <property type="entry name" value="FATTY-ACID PEROXYGENASE"/>
    <property type="match status" value="1"/>
</dbReference>
<keyword evidence="6 15" id="KW-0349">Heme</keyword>
<dbReference type="GO" id="GO:0020037">
    <property type="term" value="F:heme binding"/>
    <property type="evidence" value="ECO:0007669"/>
    <property type="project" value="InterPro"/>
</dbReference>
<keyword evidence="12 16" id="KW-0503">Monooxygenase</keyword>
<dbReference type="GO" id="GO:0008395">
    <property type="term" value="F:steroid hydroxylase activity"/>
    <property type="evidence" value="ECO:0007669"/>
    <property type="project" value="TreeGrafter"/>
</dbReference>
<gene>
    <name evidence="18" type="primary">CYP3A24_2</name>
    <name evidence="18" type="ORF">AVEN_9864_1</name>
</gene>
<dbReference type="PROSITE" id="PS00086">
    <property type="entry name" value="CYTOCHROME_P450"/>
    <property type="match status" value="1"/>
</dbReference>
<dbReference type="SUPFAM" id="SSF48264">
    <property type="entry name" value="Cytochrome P450"/>
    <property type="match status" value="1"/>
</dbReference>
<evidence type="ECO:0000256" key="7">
    <source>
        <dbReference type="ARBA" id="ARBA00022723"/>
    </source>
</evidence>
<evidence type="ECO:0000256" key="12">
    <source>
        <dbReference type="ARBA" id="ARBA00023033"/>
    </source>
</evidence>
<organism evidence="18 19">
    <name type="scientific">Araneus ventricosus</name>
    <name type="common">Orbweaver spider</name>
    <name type="synonym">Epeira ventricosa</name>
    <dbReference type="NCBI Taxonomy" id="182803"/>
    <lineage>
        <taxon>Eukaryota</taxon>
        <taxon>Metazoa</taxon>
        <taxon>Ecdysozoa</taxon>
        <taxon>Arthropoda</taxon>
        <taxon>Chelicerata</taxon>
        <taxon>Arachnida</taxon>
        <taxon>Araneae</taxon>
        <taxon>Araneomorphae</taxon>
        <taxon>Entelegynae</taxon>
        <taxon>Araneoidea</taxon>
        <taxon>Araneidae</taxon>
        <taxon>Araneus</taxon>
    </lineage>
</organism>
<keyword evidence="8" id="KW-0256">Endoplasmic reticulum</keyword>
<comment type="caution">
    <text evidence="18">The sequence shown here is derived from an EMBL/GenBank/DDBJ whole genome shotgun (WGS) entry which is preliminary data.</text>
</comment>
<dbReference type="Gene3D" id="1.10.630.10">
    <property type="entry name" value="Cytochrome P450"/>
    <property type="match status" value="1"/>
</dbReference>
<dbReference type="PRINTS" id="PR00385">
    <property type="entry name" value="P450"/>
</dbReference>
<dbReference type="Proteomes" id="UP000499080">
    <property type="component" value="Unassembled WGS sequence"/>
</dbReference>
<dbReference type="EMBL" id="BGPR01000578">
    <property type="protein sequence ID" value="GBM27200.1"/>
    <property type="molecule type" value="Genomic_DNA"/>
</dbReference>
<dbReference type="PRINTS" id="PR00465">
    <property type="entry name" value="EP450IV"/>
</dbReference>
<dbReference type="InterPro" id="IPR002403">
    <property type="entry name" value="Cyt_P450_E_grp-IV"/>
</dbReference>
<evidence type="ECO:0000256" key="3">
    <source>
        <dbReference type="ARBA" id="ARBA00004174"/>
    </source>
</evidence>
<feature type="transmembrane region" description="Helical" evidence="17">
    <location>
        <begin position="6"/>
        <end position="27"/>
    </location>
</feature>
<dbReference type="InterPro" id="IPR050705">
    <property type="entry name" value="Cytochrome_P450_3A"/>
</dbReference>
<comment type="cofactor">
    <cofactor evidence="1 15">
        <name>heme</name>
        <dbReference type="ChEBI" id="CHEBI:30413"/>
    </cofactor>
</comment>
<keyword evidence="17" id="KW-0812">Transmembrane</keyword>
<keyword evidence="7 15" id="KW-0479">Metal-binding</keyword>
<evidence type="ECO:0000256" key="9">
    <source>
        <dbReference type="ARBA" id="ARBA00022848"/>
    </source>
</evidence>
<protein>
    <submittedName>
        <fullName evidence="18">Cytochrome P450 3A24</fullName>
    </submittedName>
</protein>
<evidence type="ECO:0000256" key="13">
    <source>
        <dbReference type="ARBA" id="ARBA00023136"/>
    </source>
</evidence>
<evidence type="ECO:0000256" key="11">
    <source>
        <dbReference type="ARBA" id="ARBA00023004"/>
    </source>
</evidence>
<dbReference type="FunFam" id="1.10.630.10:FF:000042">
    <property type="entry name" value="Cytochrome P450"/>
    <property type="match status" value="1"/>
</dbReference>
<comment type="function">
    <text evidence="2">May be involved in the metabolism of insect hormones and in the breakdown of synthetic insecticides.</text>
</comment>
<evidence type="ECO:0000256" key="17">
    <source>
        <dbReference type="SAM" id="Phobius"/>
    </source>
</evidence>
<dbReference type="InterPro" id="IPR001128">
    <property type="entry name" value="Cyt_P450"/>
</dbReference>
<keyword evidence="11 15" id="KW-0408">Iron</keyword>
<dbReference type="AlphaFoldDB" id="A0A4Y2EDI8"/>
<keyword evidence="9" id="KW-0492">Microsome</keyword>
<evidence type="ECO:0000256" key="8">
    <source>
        <dbReference type="ARBA" id="ARBA00022824"/>
    </source>
</evidence>
<evidence type="ECO:0000256" key="10">
    <source>
        <dbReference type="ARBA" id="ARBA00023002"/>
    </source>
</evidence>
<sequence>MLGTELFDGPLFVVFVVGLTTALFYWYSTKNFDYWKKRNVPYVAPIPFVGTVIHNIIKPLHESEIERYKKLGRVYGHFEGTSPLLTVGDPTLLRNILVKDFHHFPSRRITTSGNGLFATMVANIQGEDWKRIRAIISPIFSSGKIKKLMSIMKECADISLIANFRPHGKTGASLDVKRIYGAYAMDVLARSAFSVKIDTYHDSESPFVKTALKAFRKSISPKYVMFQIFPRLMKMLGIPFYEPEVFQFFQDVSMQIVEDRKRTGQTSNDFVQILLDTSKELSEDPKSELNEKETEDVNATYGGVSTKHQVFKNASKKSLSHFEVVAQCVVFFLAGYDATVLTLSHITYMLALHPDIQDQLREDLKQTLKETDGEVTYDSLQSVKLLDNIVSETLRILPPSVRIERQCAVDYELGEQKIPIKKGMIITIPVYAMHRDSEFFPDAEKFDPDRWSAENKQKLEPYIYLPFGLGPRNCVGMRFALTEIKVAIAYAVLNFNIKRSPKTKVPLNIFSSHGLLQSTEIHVALEERTDCPVLK</sequence>
<dbReference type="CDD" id="cd11055">
    <property type="entry name" value="CYP3A-like"/>
    <property type="match status" value="1"/>
</dbReference>
<dbReference type="InterPro" id="IPR036396">
    <property type="entry name" value="Cyt_P450_sf"/>
</dbReference>
<dbReference type="GO" id="GO:0016705">
    <property type="term" value="F:oxidoreductase activity, acting on paired donors, with incorporation or reduction of molecular oxygen"/>
    <property type="evidence" value="ECO:0007669"/>
    <property type="project" value="InterPro"/>
</dbReference>
<evidence type="ECO:0000256" key="14">
    <source>
        <dbReference type="ARBA" id="ARBA00043906"/>
    </source>
</evidence>
<evidence type="ECO:0000313" key="18">
    <source>
        <dbReference type="EMBL" id="GBM27200.1"/>
    </source>
</evidence>
<dbReference type="GO" id="GO:0005506">
    <property type="term" value="F:iron ion binding"/>
    <property type="evidence" value="ECO:0007669"/>
    <property type="project" value="InterPro"/>
</dbReference>
<evidence type="ECO:0000256" key="1">
    <source>
        <dbReference type="ARBA" id="ARBA00001971"/>
    </source>
</evidence>
<evidence type="ECO:0000256" key="15">
    <source>
        <dbReference type="PIRSR" id="PIRSR602403-1"/>
    </source>
</evidence>
<comment type="function">
    <text evidence="14">Cytochromes P450 are a group of heme-thiolate monooxygenases. They oxidize a variety of structurally unrelated compounds, including steroids, fatty acids, and xenobiotics.</text>
</comment>
<evidence type="ECO:0000256" key="2">
    <source>
        <dbReference type="ARBA" id="ARBA00003690"/>
    </source>
</evidence>
<dbReference type="Pfam" id="PF00067">
    <property type="entry name" value="p450"/>
    <property type="match status" value="1"/>
</dbReference>
<evidence type="ECO:0000256" key="5">
    <source>
        <dbReference type="ARBA" id="ARBA00010617"/>
    </source>
</evidence>
<keyword evidence="19" id="KW-1185">Reference proteome</keyword>
<dbReference type="InterPro" id="IPR017972">
    <property type="entry name" value="Cyt_P450_CS"/>
</dbReference>
<dbReference type="OrthoDB" id="6428965at2759"/>
<feature type="transmembrane region" description="Helical" evidence="17">
    <location>
        <begin position="39"/>
        <end position="57"/>
    </location>
</feature>
<evidence type="ECO:0000256" key="6">
    <source>
        <dbReference type="ARBA" id="ARBA00022617"/>
    </source>
</evidence>
<proteinExistence type="inferred from homology"/>
<keyword evidence="13 17" id="KW-0472">Membrane</keyword>
<name>A0A4Y2EDI8_ARAVE</name>
<reference evidence="18 19" key="1">
    <citation type="journal article" date="2019" name="Sci. Rep.">
        <title>Orb-weaving spider Araneus ventricosus genome elucidates the spidroin gene catalogue.</title>
        <authorList>
            <person name="Kono N."/>
            <person name="Nakamura H."/>
            <person name="Ohtoshi R."/>
            <person name="Moran D.A.P."/>
            <person name="Shinohara A."/>
            <person name="Yoshida Y."/>
            <person name="Fujiwara M."/>
            <person name="Mori M."/>
            <person name="Tomita M."/>
            <person name="Arakawa K."/>
        </authorList>
    </citation>
    <scope>NUCLEOTIDE SEQUENCE [LARGE SCALE GENOMIC DNA]</scope>
</reference>
<evidence type="ECO:0000256" key="16">
    <source>
        <dbReference type="RuleBase" id="RU000461"/>
    </source>
</evidence>
<accession>A0A4Y2EDI8</accession>
<comment type="similarity">
    <text evidence="5 16">Belongs to the cytochrome P450 family.</text>
</comment>
<keyword evidence="17" id="KW-1133">Transmembrane helix</keyword>
<evidence type="ECO:0000256" key="4">
    <source>
        <dbReference type="ARBA" id="ARBA00004406"/>
    </source>
</evidence>
<dbReference type="PANTHER" id="PTHR24302">
    <property type="entry name" value="CYTOCHROME P450 FAMILY 3"/>
    <property type="match status" value="1"/>
</dbReference>
<keyword evidence="10 16" id="KW-0560">Oxidoreductase</keyword>
<feature type="binding site" description="axial binding residue" evidence="15">
    <location>
        <position position="474"/>
    </location>
    <ligand>
        <name>heme</name>
        <dbReference type="ChEBI" id="CHEBI:30413"/>
    </ligand>
    <ligandPart>
        <name>Fe</name>
        <dbReference type="ChEBI" id="CHEBI:18248"/>
    </ligandPart>
</feature>